<organism evidence="3 4">
    <name type="scientific">Kitasatospora herbaricolor</name>
    <dbReference type="NCBI Taxonomy" id="68217"/>
    <lineage>
        <taxon>Bacteria</taxon>
        <taxon>Bacillati</taxon>
        <taxon>Actinomycetota</taxon>
        <taxon>Actinomycetes</taxon>
        <taxon>Kitasatosporales</taxon>
        <taxon>Streptomycetaceae</taxon>
        <taxon>Kitasatospora</taxon>
    </lineage>
</organism>
<accession>A0ABZ1WEV5</accession>
<protein>
    <submittedName>
        <fullName evidence="3">MBL fold metallo-hydrolase</fullName>
    </submittedName>
</protein>
<dbReference type="Proteomes" id="UP001432014">
    <property type="component" value="Chromosome"/>
</dbReference>
<feature type="compositionally biased region" description="Basic and acidic residues" evidence="1">
    <location>
        <begin position="1"/>
        <end position="11"/>
    </location>
</feature>
<gene>
    <name evidence="3" type="ORF">OG469_30220</name>
</gene>
<keyword evidence="4" id="KW-1185">Reference proteome</keyword>
<feature type="region of interest" description="Disordered" evidence="1">
    <location>
        <begin position="1"/>
        <end position="34"/>
    </location>
</feature>
<evidence type="ECO:0000313" key="4">
    <source>
        <dbReference type="Proteomes" id="UP001432014"/>
    </source>
</evidence>
<proteinExistence type="predicted"/>
<dbReference type="InterPro" id="IPR050855">
    <property type="entry name" value="NDM-1-like"/>
</dbReference>
<reference evidence="3 4" key="1">
    <citation type="submission" date="2022-10" db="EMBL/GenBank/DDBJ databases">
        <title>The complete genomes of actinobacterial strains from the NBC collection.</title>
        <authorList>
            <person name="Joergensen T.S."/>
            <person name="Alvarez Arevalo M."/>
            <person name="Sterndorff E.B."/>
            <person name="Faurdal D."/>
            <person name="Vuksanovic O."/>
            <person name="Mourched A.-S."/>
            <person name="Charusanti P."/>
            <person name="Shaw S."/>
            <person name="Blin K."/>
            <person name="Weber T."/>
        </authorList>
    </citation>
    <scope>NUCLEOTIDE SEQUENCE [LARGE SCALE GENOMIC DNA]</scope>
    <source>
        <strain evidence="3 4">NBC_01247</strain>
    </source>
</reference>
<name>A0ABZ1WEV5_9ACTN</name>
<sequence>MTSGDGGRERPVPGNLDVRWHAGWPSPKHDPAPEIQVHRYDTDTVILRQNKSVHYEAPFMFLLFGAERALLLDTGATEEERYFPLRSTVDGLVAEWLERHPQAPAGYGLLVAHTHGHGDHVAGDGQFAGRPGTTVVGREPAEVVEAFGLKEWPEGLGELDLGGRVLDLIPGPGHQQAGLVFHDRNTGLLFTGDSFYPGLLYVQDVAAFSATLDRLLAFCAANPVTHILGCHIEMTTTPGEEYPRGTTYQPDEPPLQLTVGQLRTLREVLDAAEGRPGLHPSDDFTVLIGG</sequence>
<dbReference type="Gene3D" id="3.60.15.10">
    <property type="entry name" value="Ribonuclease Z/Hydroxyacylglutathione hydrolase-like"/>
    <property type="match status" value="1"/>
</dbReference>
<dbReference type="PANTHER" id="PTHR42951:SF4">
    <property type="entry name" value="ACYL-COENZYME A THIOESTERASE MBLAC2"/>
    <property type="match status" value="1"/>
</dbReference>
<evidence type="ECO:0000259" key="2">
    <source>
        <dbReference type="SMART" id="SM00849"/>
    </source>
</evidence>
<dbReference type="EMBL" id="CP108482">
    <property type="protein sequence ID" value="WUS59406.1"/>
    <property type="molecule type" value="Genomic_DNA"/>
</dbReference>
<dbReference type="Pfam" id="PF00753">
    <property type="entry name" value="Lactamase_B"/>
    <property type="match status" value="1"/>
</dbReference>
<dbReference type="InterPro" id="IPR036866">
    <property type="entry name" value="RibonucZ/Hydroxyglut_hydro"/>
</dbReference>
<evidence type="ECO:0000313" key="3">
    <source>
        <dbReference type="EMBL" id="WUS59406.1"/>
    </source>
</evidence>
<feature type="domain" description="Metallo-beta-lactamase" evidence="2">
    <location>
        <begin position="57"/>
        <end position="231"/>
    </location>
</feature>
<dbReference type="SUPFAM" id="SSF56281">
    <property type="entry name" value="Metallo-hydrolase/oxidoreductase"/>
    <property type="match status" value="1"/>
</dbReference>
<evidence type="ECO:0000256" key="1">
    <source>
        <dbReference type="SAM" id="MobiDB-lite"/>
    </source>
</evidence>
<dbReference type="PANTHER" id="PTHR42951">
    <property type="entry name" value="METALLO-BETA-LACTAMASE DOMAIN-CONTAINING"/>
    <property type="match status" value="1"/>
</dbReference>
<dbReference type="RefSeq" id="WP_329494492.1">
    <property type="nucleotide sequence ID" value="NZ_CP108460.1"/>
</dbReference>
<dbReference type="InterPro" id="IPR001279">
    <property type="entry name" value="Metallo-B-lactamas"/>
</dbReference>
<dbReference type="SMART" id="SM00849">
    <property type="entry name" value="Lactamase_B"/>
    <property type="match status" value="1"/>
</dbReference>